<dbReference type="Proteomes" id="UP000008144">
    <property type="component" value="Chromosome 14"/>
</dbReference>
<proteinExistence type="predicted"/>
<name>F6Y9R1_CIOIN</name>
<dbReference type="InParanoid" id="F6Y9R1"/>
<evidence type="ECO:0000313" key="2">
    <source>
        <dbReference type="Proteomes" id="UP000008144"/>
    </source>
</evidence>
<sequence length="56" mass="6503">MFSVDYKSLADVVNNDETLEFLQEVVPHKITVRDYLLMTKKQNISDDDHSDNKSSE</sequence>
<dbReference type="Ensembl" id="ENSCINT00000026422.2">
    <property type="protein sequence ID" value="ENSCINP00000026176.2"/>
    <property type="gene ID" value="ENSCING00000014477.2"/>
</dbReference>
<dbReference type="EMBL" id="EAAA01001242">
    <property type="status" value="NOT_ANNOTATED_CDS"/>
    <property type="molecule type" value="Genomic_DNA"/>
</dbReference>
<dbReference type="AlphaFoldDB" id="F6Y9R1"/>
<protein>
    <submittedName>
        <fullName evidence="1">Uncharacterized protein</fullName>
    </submittedName>
</protein>
<reference evidence="2" key="1">
    <citation type="journal article" date="2002" name="Science">
        <title>The draft genome of Ciona intestinalis: insights into chordate and vertebrate origins.</title>
        <authorList>
            <person name="Dehal P."/>
            <person name="Satou Y."/>
            <person name="Campbell R.K."/>
            <person name="Chapman J."/>
            <person name="Degnan B."/>
            <person name="De Tomaso A."/>
            <person name="Davidson B."/>
            <person name="Di Gregorio A."/>
            <person name="Gelpke M."/>
            <person name="Goodstein D.M."/>
            <person name="Harafuji N."/>
            <person name="Hastings K.E."/>
            <person name="Ho I."/>
            <person name="Hotta K."/>
            <person name="Huang W."/>
            <person name="Kawashima T."/>
            <person name="Lemaire P."/>
            <person name="Martinez D."/>
            <person name="Meinertzhagen I.A."/>
            <person name="Necula S."/>
            <person name="Nonaka M."/>
            <person name="Putnam N."/>
            <person name="Rash S."/>
            <person name="Saiga H."/>
            <person name="Satake M."/>
            <person name="Terry A."/>
            <person name="Yamada L."/>
            <person name="Wang H.G."/>
            <person name="Awazu S."/>
            <person name="Azumi K."/>
            <person name="Boore J."/>
            <person name="Branno M."/>
            <person name="Chin-Bow S."/>
            <person name="DeSantis R."/>
            <person name="Doyle S."/>
            <person name="Francino P."/>
            <person name="Keys D.N."/>
            <person name="Haga S."/>
            <person name="Hayashi H."/>
            <person name="Hino K."/>
            <person name="Imai K.S."/>
            <person name="Inaba K."/>
            <person name="Kano S."/>
            <person name="Kobayashi K."/>
            <person name="Kobayashi M."/>
            <person name="Lee B.I."/>
            <person name="Makabe K.W."/>
            <person name="Manohar C."/>
            <person name="Matassi G."/>
            <person name="Medina M."/>
            <person name="Mochizuki Y."/>
            <person name="Mount S."/>
            <person name="Morishita T."/>
            <person name="Miura S."/>
            <person name="Nakayama A."/>
            <person name="Nishizaka S."/>
            <person name="Nomoto H."/>
            <person name="Ohta F."/>
            <person name="Oishi K."/>
            <person name="Rigoutsos I."/>
            <person name="Sano M."/>
            <person name="Sasaki A."/>
            <person name="Sasakura Y."/>
            <person name="Shoguchi E."/>
            <person name="Shin-i T."/>
            <person name="Spagnuolo A."/>
            <person name="Stainier D."/>
            <person name="Suzuki M.M."/>
            <person name="Tassy O."/>
            <person name="Takatori N."/>
            <person name="Tokuoka M."/>
            <person name="Yagi K."/>
            <person name="Yoshizaki F."/>
            <person name="Wada S."/>
            <person name="Zhang C."/>
            <person name="Hyatt P.D."/>
            <person name="Larimer F."/>
            <person name="Detter C."/>
            <person name="Doggett N."/>
            <person name="Glavina T."/>
            <person name="Hawkins T."/>
            <person name="Richardson P."/>
            <person name="Lucas S."/>
            <person name="Kohara Y."/>
            <person name="Levine M."/>
            <person name="Satoh N."/>
            <person name="Rokhsar D.S."/>
        </authorList>
    </citation>
    <scope>NUCLEOTIDE SEQUENCE [LARGE SCALE GENOMIC DNA]</scope>
</reference>
<keyword evidence="2" id="KW-1185">Reference proteome</keyword>
<dbReference type="HOGENOM" id="CLU_3013463_0_0_1"/>
<reference evidence="1" key="4">
    <citation type="submission" date="2025-09" db="UniProtKB">
        <authorList>
            <consortium name="Ensembl"/>
        </authorList>
    </citation>
    <scope>IDENTIFICATION</scope>
</reference>
<evidence type="ECO:0000313" key="1">
    <source>
        <dbReference type="Ensembl" id="ENSCINP00000026176.2"/>
    </source>
</evidence>
<reference evidence="1" key="2">
    <citation type="journal article" date="2008" name="Genome Biol.">
        <title>Improved genome assembly and evidence-based global gene model set for the chordate Ciona intestinalis: new insight into intron and operon populations.</title>
        <authorList>
            <person name="Satou Y."/>
            <person name="Mineta K."/>
            <person name="Ogasawara M."/>
            <person name="Sasakura Y."/>
            <person name="Shoguchi E."/>
            <person name="Ueno K."/>
            <person name="Yamada L."/>
            <person name="Matsumoto J."/>
            <person name="Wasserscheid J."/>
            <person name="Dewar K."/>
            <person name="Wiley G.B."/>
            <person name="Macmil S.L."/>
            <person name="Roe B.A."/>
            <person name="Zeller R.W."/>
            <person name="Hastings K.E."/>
            <person name="Lemaire P."/>
            <person name="Lindquist E."/>
            <person name="Endo T."/>
            <person name="Hotta K."/>
            <person name="Inaba K."/>
        </authorList>
    </citation>
    <scope>NUCLEOTIDE SEQUENCE [LARGE SCALE GENOMIC DNA]</scope>
    <source>
        <strain evidence="1">wild type</strain>
    </source>
</reference>
<reference evidence="1" key="3">
    <citation type="submission" date="2025-08" db="UniProtKB">
        <authorList>
            <consortium name="Ensembl"/>
        </authorList>
    </citation>
    <scope>IDENTIFICATION</scope>
</reference>
<accession>F6Y9R1</accession>
<organism evidence="1 2">
    <name type="scientific">Ciona intestinalis</name>
    <name type="common">Transparent sea squirt</name>
    <name type="synonym">Ascidia intestinalis</name>
    <dbReference type="NCBI Taxonomy" id="7719"/>
    <lineage>
        <taxon>Eukaryota</taxon>
        <taxon>Metazoa</taxon>
        <taxon>Chordata</taxon>
        <taxon>Tunicata</taxon>
        <taxon>Ascidiacea</taxon>
        <taxon>Phlebobranchia</taxon>
        <taxon>Cionidae</taxon>
        <taxon>Ciona</taxon>
    </lineage>
</organism>